<comment type="similarity">
    <text evidence="1">In the C-terminal section; belongs to the MsrB Met sulfoxide reductase family.</text>
</comment>
<dbReference type="FunFam" id="2.170.150.20:FF:000003">
    <property type="entry name" value="Peptide methionine sulfoxide reductase MsrB"/>
    <property type="match status" value="1"/>
</dbReference>
<dbReference type="HAMAP" id="MF_01401">
    <property type="entry name" value="MsrA"/>
    <property type="match status" value="1"/>
</dbReference>
<dbReference type="InterPro" id="IPR028427">
    <property type="entry name" value="Met_Sox_Rdtase_MsrB"/>
</dbReference>
<organism evidence="13 14">
    <name type="scientific">Vibrio ezurae NBRC 102218</name>
    <dbReference type="NCBI Taxonomy" id="1219080"/>
    <lineage>
        <taxon>Bacteria</taxon>
        <taxon>Pseudomonadati</taxon>
        <taxon>Pseudomonadota</taxon>
        <taxon>Gammaproteobacteria</taxon>
        <taxon>Vibrionales</taxon>
        <taxon>Vibrionaceae</taxon>
        <taxon>Vibrio</taxon>
    </lineage>
</organism>
<name>U3CD37_9VIBR</name>
<evidence type="ECO:0000256" key="4">
    <source>
        <dbReference type="ARBA" id="ARBA00023268"/>
    </source>
</evidence>
<evidence type="ECO:0000256" key="2">
    <source>
        <dbReference type="ARBA" id="ARBA00011017"/>
    </source>
</evidence>
<dbReference type="Gene3D" id="2.170.150.20">
    <property type="entry name" value="Peptide methionine sulfoxide reductase"/>
    <property type="match status" value="1"/>
</dbReference>
<dbReference type="SUPFAM" id="SSF51316">
    <property type="entry name" value="Mss4-like"/>
    <property type="match status" value="1"/>
</dbReference>
<feature type="signal peptide" evidence="11">
    <location>
        <begin position="1"/>
        <end position="27"/>
    </location>
</feature>
<keyword evidence="4" id="KW-0511">Multifunctional enzyme</keyword>
<dbReference type="RefSeq" id="WP_021712915.1">
    <property type="nucleotide sequence ID" value="NZ_BATM01000008.1"/>
</dbReference>
<reference evidence="13 14" key="1">
    <citation type="submission" date="2013-09" db="EMBL/GenBank/DDBJ databases">
        <title>Whole genome shotgun sequence of Vibrio ezurae NBRC 102218.</title>
        <authorList>
            <person name="Yoshida I."/>
            <person name="Hosoyama A."/>
            <person name="Numata M."/>
            <person name="Hashimoto M."/>
            <person name="Hosoyama Y."/>
            <person name="Tsuchikane K."/>
            <person name="Noguchi M."/>
            <person name="Hirakata S."/>
            <person name="Ichikawa N."/>
            <person name="Ohji S."/>
            <person name="Yamazoe A."/>
            <person name="Fujita N."/>
        </authorList>
    </citation>
    <scope>NUCLEOTIDE SEQUENCE [LARGE SCALE GENOMIC DNA]</scope>
    <source>
        <strain evidence="13 14">NBRC 102218</strain>
    </source>
</reference>
<evidence type="ECO:0000256" key="10">
    <source>
        <dbReference type="HAMAP-Rule" id="MF_01401"/>
    </source>
</evidence>
<keyword evidence="11" id="KW-0732">Signal</keyword>
<comment type="catalytic activity">
    <reaction evidence="6 10">
        <text>L-methionyl-[protein] + [thioredoxin]-disulfide + H2O = L-methionyl-(S)-S-oxide-[protein] + [thioredoxin]-dithiol</text>
        <dbReference type="Rhea" id="RHEA:14217"/>
        <dbReference type="Rhea" id="RHEA-COMP:10698"/>
        <dbReference type="Rhea" id="RHEA-COMP:10700"/>
        <dbReference type="Rhea" id="RHEA-COMP:12313"/>
        <dbReference type="Rhea" id="RHEA-COMP:12315"/>
        <dbReference type="ChEBI" id="CHEBI:15377"/>
        <dbReference type="ChEBI" id="CHEBI:16044"/>
        <dbReference type="ChEBI" id="CHEBI:29950"/>
        <dbReference type="ChEBI" id="CHEBI:44120"/>
        <dbReference type="ChEBI" id="CHEBI:50058"/>
        <dbReference type="EC" id="1.8.4.11"/>
    </reaction>
</comment>
<comment type="catalytic activity">
    <reaction evidence="8 10">
        <text>[thioredoxin]-disulfide + L-methionine + H2O = L-methionine (S)-S-oxide + [thioredoxin]-dithiol</text>
        <dbReference type="Rhea" id="RHEA:19993"/>
        <dbReference type="Rhea" id="RHEA-COMP:10698"/>
        <dbReference type="Rhea" id="RHEA-COMP:10700"/>
        <dbReference type="ChEBI" id="CHEBI:15377"/>
        <dbReference type="ChEBI" id="CHEBI:29950"/>
        <dbReference type="ChEBI" id="CHEBI:50058"/>
        <dbReference type="ChEBI" id="CHEBI:57844"/>
        <dbReference type="ChEBI" id="CHEBI:58772"/>
        <dbReference type="EC" id="1.8.4.11"/>
    </reaction>
</comment>
<dbReference type="GO" id="GO:0030091">
    <property type="term" value="P:protein repair"/>
    <property type="evidence" value="ECO:0007669"/>
    <property type="project" value="InterPro"/>
</dbReference>
<evidence type="ECO:0000256" key="1">
    <source>
        <dbReference type="ARBA" id="ARBA00008076"/>
    </source>
</evidence>
<feature type="domain" description="MsrB" evidence="12">
    <location>
        <begin position="246"/>
        <end position="368"/>
    </location>
</feature>
<dbReference type="GO" id="GO:0008113">
    <property type="term" value="F:peptide-methionine (S)-S-oxide reductase activity"/>
    <property type="evidence" value="ECO:0007669"/>
    <property type="project" value="UniProtKB-UniRule"/>
</dbReference>
<dbReference type="EC" id="1.8.4.12" evidence="9"/>
<keyword evidence="14" id="KW-1185">Reference proteome</keyword>
<comment type="function">
    <text evidence="5 10">Has an important function as a repair enzyme for proteins that have been inactivated by oxidation. Catalyzes the reversible oxidation-reduction of methionine sulfoxide in proteins to methionine.</text>
</comment>
<dbReference type="SUPFAM" id="SSF55068">
    <property type="entry name" value="Peptide methionine sulfoxide reductase"/>
    <property type="match status" value="1"/>
</dbReference>
<dbReference type="NCBIfam" id="TIGR00357">
    <property type="entry name" value="peptide-methionine (R)-S-oxide reductase MsrB"/>
    <property type="match status" value="1"/>
</dbReference>
<dbReference type="Pfam" id="PF01625">
    <property type="entry name" value="PMSR"/>
    <property type="match status" value="1"/>
</dbReference>
<evidence type="ECO:0000256" key="9">
    <source>
        <dbReference type="HAMAP-Rule" id="MF_01400"/>
    </source>
</evidence>
<dbReference type="EC" id="1.8.4.11" evidence="10"/>
<dbReference type="eggNOG" id="COG0229">
    <property type="taxonomic scope" value="Bacteria"/>
</dbReference>
<comment type="caution">
    <text evidence="9">Lacks conserved residue(s) required for the propagation of feature annotation.</text>
</comment>
<accession>U3CD37</accession>
<dbReference type="AlphaFoldDB" id="U3CD37"/>
<dbReference type="GO" id="GO:0005737">
    <property type="term" value="C:cytoplasm"/>
    <property type="evidence" value="ECO:0007669"/>
    <property type="project" value="TreeGrafter"/>
</dbReference>
<dbReference type="Pfam" id="PF01641">
    <property type="entry name" value="SelR"/>
    <property type="match status" value="1"/>
</dbReference>
<feature type="active site" description="Nucleophile" evidence="9">
    <location>
        <position position="357"/>
    </location>
</feature>
<dbReference type="HAMAP" id="MF_01400">
    <property type="entry name" value="MsrB"/>
    <property type="match status" value="1"/>
</dbReference>
<dbReference type="PANTHER" id="PTHR10173">
    <property type="entry name" value="METHIONINE SULFOXIDE REDUCTASE"/>
    <property type="match status" value="1"/>
</dbReference>
<evidence type="ECO:0000313" key="14">
    <source>
        <dbReference type="Proteomes" id="UP000016562"/>
    </source>
</evidence>
<dbReference type="EMBL" id="BATM01000008">
    <property type="protein sequence ID" value="GAD79204.1"/>
    <property type="molecule type" value="Genomic_DNA"/>
</dbReference>
<dbReference type="GO" id="GO:0033743">
    <property type="term" value="F:peptide-methionine (R)-S-oxide reductase activity"/>
    <property type="evidence" value="ECO:0007669"/>
    <property type="project" value="UniProtKB-UniRule"/>
</dbReference>
<dbReference type="eggNOG" id="COG0225">
    <property type="taxonomic scope" value="Bacteria"/>
</dbReference>
<dbReference type="PANTHER" id="PTHR10173:SF59">
    <property type="entry name" value="PEPTIDE METHIONINE SULFOXIDE REDUCTASE MSRA_MSRB"/>
    <property type="match status" value="1"/>
</dbReference>
<dbReference type="STRING" id="1219080.VEZ01S_08_02400"/>
<comment type="similarity">
    <text evidence="10">Belongs to the MsrA Met sulfoxide reductase family.</text>
</comment>
<comment type="similarity">
    <text evidence="2">In the N-terminal section; belongs to the MsrA Met sulfoxide reductase family.</text>
</comment>
<dbReference type="PROSITE" id="PS51790">
    <property type="entry name" value="MSRB"/>
    <property type="match status" value="1"/>
</dbReference>
<evidence type="ECO:0000256" key="5">
    <source>
        <dbReference type="ARBA" id="ARBA00024679"/>
    </source>
</evidence>
<gene>
    <name evidence="10 13" type="primary">msrA</name>
    <name evidence="9 13" type="synonym">msrB</name>
    <name evidence="13" type="ORF">VEZ01S_08_02400</name>
</gene>
<comment type="similarity">
    <text evidence="9">Belongs to the MsrB Met sulfoxide reductase family.</text>
</comment>
<evidence type="ECO:0000256" key="11">
    <source>
        <dbReference type="SAM" id="SignalP"/>
    </source>
</evidence>
<dbReference type="GO" id="GO:0033744">
    <property type="term" value="F:L-methionine:thioredoxin-disulfide S-oxidoreductase activity"/>
    <property type="evidence" value="ECO:0007669"/>
    <property type="project" value="RHEA"/>
</dbReference>
<dbReference type="InterPro" id="IPR002579">
    <property type="entry name" value="Met_Sox_Rdtase_MsrB_dom"/>
</dbReference>
<dbReference type="GO" id="GO:0006979">
    <property type="term" value="P:response to oxidative stress"/>
    <property type="evidence" value="ECO:0007669"/>
    <property type="project" value="InterPro"/>
</dbReference>
<feature type="chain" id="PRO_5004640954" description="Multifunctional fusion protein" evidence="11">
    <location>
        <begin position="28"/>
        <end position="383"/>
    </location>
</feature>
<dbReference type="InterPro" id="IPR036509">
    <property type="entry name" value="Met_Sox_Rdtase_MsrA_sf"/>
</dbReference>
<evidence type="ECO:0000256" key="7">
    <source>
        <dbReference type="ARBA" id="ARBA00048488"/>
    </source>
</evidence>
<feature type="active site" evidence="10">
    <location>
        <position position="47"/>
    </location>
</feature>
<evidence type="ECO:0000256" key="3">
    <source>
        <dbReference type="ARBA" id="ARBA00023002"/>
    </source>
</evidence>
<comment type="catalytic activity">
    <reaction evidence="7 9">
        <text>L-methionyl-[protein] + [thioredoxin]-disulfide + H2O = L-methionyl-(R)-S-oxide-[protein] + [thioredoxin]-dithiol</text>
        <dbReference type="Rhea" id="RHEA:24164"/>
        <dbReference type="Rhea" id="RHEA-COMP:10698"/>
        <dbReference type="Rhea" id="RHEA-COMP:10700"/>
        <dbReference type="Rhea" id="RHEA-COMP:12313"/>
        <dbReference type="Rhea" id="RHEA-COMP:12314"/>
        <dbReference type="ChEBI" id="CHEBI:15377"/>
        <dbReference type="ChEBI" id="CHEBI:16044"/>
        <dbReference type="ChEBI" id="CHEBI:29950"/>
        <dbReference type="ChEBI" id="CHEBI:45764"/>
        <dbReference type="ChEBI" id="CHEBI:50058"/>
        <dbReference type="EC" id="1.8.4.12"/>
    </reaction>
</comment>
<sequence>MKRLSTALLGVALALPLAWMISAPSVADDQKMTDASNVKTATLAGGCFWCTEADLEKLPGVIDVVSGYAGGTEKNPTYKQVAAGKTGHIEAIQVKYDADKVSYVQVLDQLFRHMDPTDDKGSFVDRGAHYRPAIFYHNKQQFDIATQFIQDVDALGIYKKPIKTELIQYTTFWKAEEYHQDYYKKNPIRYKYYRHGSGRDRYLDSIFGKDRKQKNMTLIAMIEANSHAGKMSSSMSSTKTYSKPSDAKIKQMLTEMQYYVTQQEGTERPFKNEYWDNKRAGIYVDIVSGEPLFSSTDKYKSGTGWPSFTKPIDKQFITEHKDNKLFYTRVELRSRFADSHLGHVFEDGPEPTGLRYCINSASLKFIPKEQLAAMGYEQYLSLF</sequence>
<dbReference type="InterPro" id="IPR002569">
    <property type="entry name" value="Met_Sox_Rdtase_MsrA_dom"/>
</dbReference>
<dbReference type="NCBIfam" id="TIGR00401">
    <property type="entry name" value="msrA"/>
    <property type="match status" value="1"/>
</dbReference>
<dbReference type="InterPro" id="IPR011057">
    <property type="entry name" value="Mss4-like_sf"/>
</dbReference>
<protein>
    <recommendedName>
        <fullName evidence="9 10">Multifunctional fusion protein</fullName>
    </recommendedName>
    <domain>
        <recommendedName>
            <fullName evidence="10">Peptide methionine sulfoxide reductase MsrA</fullName>
            <shortName evidence="10">Protein-methionine-S-oxide reductase</shortName>
            <ecNumber evidence="10">1.8.4.11</ecNumber>
        </recommendedName>
        <alternativeName>
            <fullName evidence="10">Peptide-methionine (S)-S-oxide reductase</fullName>
            <shortName evidence="10">Peptide Met(O) reductase</shortName>
        </alternativeName>
    </domain>
    <domain>
        <recommendedName>
            <fullName evidence="9">Peptide methionine sulfoxide reductase MsrB</fullName>
            <ecNumber evidence="9">1.8.4.12</ecNumber>
        </recommendedName>
        <alternativeName>
            <fullName evidence="9">Peptide-methionine (R)-S-oxide reductase</fullName>
        </alternativeName>
    </domain>
</protein>
<keyword evidence="3 9" id="KW-0560">Oxidoreductase</keyword>
<dbReference type="Gene3D" id="3.30.1060.10">
    <property type="entry name" value="Peptide methionine sulphoxide reductase MsrA"/>
    <property type="match status" value="1"/>
</dbReference>
<proteinExistence type="inferred from homology"/>
<evidence type="ECO:0000259" key="12">
    <source>
        <dbReference type="PROSITE" id="PS51790"/>
    </source>
</evidence>
<evidence type="ECO:0000256" key="8">
    <source>
        <dbReference type="ARBA" id="ARBA00048782"/>
    </source>
</evidence>
<evidence type="ECO:0000313" key="13">
    <source>
        <dbReference type="EMBL" id="GAD79204.1"/>
    </source>
</evidence>
<dbReference type="Proteomes" id="UP000016562">
    <property type="component" value="Unassembled WGS sequence"/>
</dbReference>
<evidence type="ECO:0000256" key="6">
    <source>
        <dbReference type="ARBA" id="ARBA00047806"/>
    </source>
</evidence>
<dbReference type="OrthoDB" id="4174719at2"/>
<comment type="caution">
    <text evidence="13">The sequence shown here is derived from an EMBL/GenBank/DDBJ whole genome shotgun (WGS) entry which is preliminary data.</text>
</comment>